<dbReference type="GO" id="GO:0008999">
    <property type="term" value="F:protein-N-terminal-alanine acetyltransferase activity"/>
    <property type="evidence" value="ECO:0007669"/>
    <property type="project" value="UniProtKB-UniRule"/>
</dbReference>
<sequence length="144" mass="16477">MFIQSDPLLADEAFAIECQVHEFPWTRAVFDSCNSQQYWRSVLILNDSIAGYVIAQPVADELTIMNVAVATVNQGQGYAKQLLQHLFARARQAQINTMWLEVRQSNTNAIMLYQSQGFVQVGRRRDYYPAGDTREDALIFRLDL</sequence>
<dbReference type="EMBL" id="FXWH01000001">
    <property type="protein sequence ID" value="SMQ69649.1"/>
    <property type="molecule type" value="Genomic_DNA"/>
</dbReference>
<comment type="caution">
    <text evidence="5">Lacks conserved residue(s) required for the propagation of feature annotation.</text>
</comment>
<feature type="active site" description="Proton donor" evidence="5">
    <location>
        <position position="113"/>
    </location>
</feature>
<dbReference type="NCBIfam" id="TIGR01575">
    <property type="entry name" value="rimI"/>
    <property type="match status" value="1"/>
</dbReference>
<evidence type="ECO:0000256" key="6">
    <source>
        <dbReference type="RuleBase" id="RU363094"/>
    </source>
</evidence>
<dbReference type="AlphaFoldDB" id="A0A1Y6F549"/>
<evidence type="ECO:0000259" key="7">
    <source>
        <dbReference type="PROSITE" id="PS51186"/>
    </source>
</evidence>
<evidence type="ECO:0000256" key="5">
    <source>
        <dbReference type="HAMAP-Rule" id="MF_02210"/>
    </source>
</evidence>
<comment type="similarity">
    <text evidence="1 5 6">Belongs to the acetyltransferase family. RimI subfamily.</text>
</comment>
<dbReference type="PANTHER" id="PTHR43420">
    <property type="entry name" value="ACETYLTRANSFERASE"/>
    <property type="match status" value="1"/>
</dbReference>
<dbReference type="GO" id="GO:0005840">
    <property type="term" value="C:ribosome"/>
    <property type="evidence" value="ECO:0007669"/>
    <property type="project" value="UniProtKB-KW"/>
</dbReference>
<keyword evidence="4 5" id="KW-0012">Acyltransferase</keyword>
<gene>
    <name evidence="5" type="primary">rimI</name>
    <name evidence="8" type="ORF">SAMN06297229_1750</name>
</gene>
<name>A0A1Y6F549_9GAMM</name>
<feature type="active site" description="Proton acceptor" evidence="5">
    <location>
        <position position="101"/>
    </location>
</feature>
<keyword evidence="3 5" id="KW-0808">Transferase</keyword>
<keyword evidence="2 5" id="KW-0963">Cytoplasm</keyword>
<dbReference type="RefSeq" id="WP_086434775.1">
    <property type="nucleotide sequence ID" value="NZ_FXWH01000001.1"/>
</dbReference>
<dbReference type="CDD" id="cd04301">
    <property type="entry name" value="NAT_SF"/>
    <property type="match status" value="1"/>
</dbReference>
<evidence type="ECO:0000256" key="2">
    <source>
        <dbReference type="ARBA" id="ARBA00022490"/>
    </source>
</evidence>
<dbReference type="Proteomes" id="UP000194450">
    <property type="component" value="Unassembled WGS sequence"/>
</dbReference>
<dbReference type="InterPro" id="IPR006464">
    <property type="entry name" value="AcTrfase_RimI/Ard1"/>
</dbReference>
<proteinExistence type="inferred from homology"/>
<dbReference type="Pfam" id="PF00583">
    <property type="entry name" value="Acetyltransf_1"/>
    <property type="match status" value="1"/>
</dbReference>
<accession>A0A1Y6F549</accession>
<reference evidence="9" key="1">
    <citation type="submission" date="2017-04" db="EMBL/GenBank/DDBJ databases">
        <authorList>
            <person name="Varghese N."/>
            <person name="Submissions S."/>
        </authorList>
    </citation>
    <scope>NUCLEOTIDE SEQUENCE [LARGE SCALE GENOMIC DNA]</scope>
</reference>
<feature type="domain" description="N-acetyltransferase" evidence="7">
    <location>
        <begin position="1"/>
        <end position="144"/>
    </location>
</feature>
<dbReference type="SUPFAM" id="SSF55729">
    <property type="entry name" value="Acyl-CoA N-acyltransferases (Nat)"/>
    <property type="match status" value="1"/>
</dbReference>
<keyword evidence="8" id="KW-0687">Ribonucleoprotein</keyword>
<evidence type="ECO:0000256" key="4">
    <source>
        <dbReference type="ARBA" id="ARBA00023315"/>
    </source>
</evidence>
<keyword evidence="8" id="KW-0689">Ribosomal protein</keyword>
<dbReference type="InterPro" id="IPR043690">
    <property type="entry name" value="RimI"/>
</dbReference>
<dbReference type="OrthoDB" id="9796919at2"/>
<dbReference type="InterPro" id="IPR050680">
    <property type="entry name" value="YpeA/RimI_acetyltransf"/>
</dbReference>
<dbReference type="Gene3D" id="3.40.630.30">
    <property type="match status" value="1"/>
</dbReference>
<feature type="binding site" evidence="5">
    <location>
        <position position="106"/>
    </location>
    <ligand>
        <name>acetyl-CoA</name>
        <dbReference type="ChEBI" id="CHEBI:57288"/>
    </ligand>
</feature>
<evidence type="ECO:0000313" key="8">
    <source>
        <dbReference type="EMBL" id="SMQ69649.1"/>
    </source>
</evidence>
<keyword evidence="9" id="KW-1185">Reference proteome</keyword>
<dbReference type="EC" id="2.3.1.266" evidence="5 6"/>
<dbReference type="PANTHER" id="PTHR43420:SF44">
    <property type="entry name" value="ACETYLTRANSFERASE YPEA"/>
    <property type="match status" value="1"/>
</dbReference>
<dbReference type="InterPro" id="IPR000182">
    <property type="entry name" value="GNAT_dom"/>
</dbReference>
<dbReference type="GO" id="GO:0005737">
    <property type="term" value="C:cytoplasm"/>
    <property type="evidence" value="ECO:0007669"/>
    <property type="project" value="UniProtKB-SubCell"/>
</dbReference>
<dbReference type="InterPro" id="IPR016181">
    <property type="entry name" value="Acyl_CoA_acyltransferase"/>
</dbReference>
<dbReference type="HAMAP" id="MF_02210">
    <property type="entry name" value="RimI"/>
    <property type="match status" value="1"/>
</dbReference>
<comment type="subcellular location">
    <subcellularLocation>
        <location evidence="5 6">Cytoplasm</location>
    </subcellularLocation>
</comment>
<protein>
    <recommendedName>
        <fullName evidence="5 6">[Ribosomal protein bS18]-alanine N-acetyltransferase</fullName>
        <ecNumber evidence="5 6">2.3.1.266</ecNumber>
    </recommendedName>
</protein>
<evidence type="ECO:0000256" key="1">
    <source>
        <dbReference type="ARBA" id="ARBA00005395"/>
    </source>
</evidence>
<comment type="function">
    <text evidence="5 6">Acetylates the N-terminal alanine of ribosomal protein bS18.</text>
</comment>
<evidence type="ECO:0000313" key="9">
    <source>
        <dbReference type="Proteomes" id="UP000194450"/>
    </source>
</evidence>
<evidence type="ECO:0000256" key="3">
    <source>
        <dbReference type="ARBA" id="ARBA00022679"/>
    </source>
</evidence>
<dbReference type="PROSITE" id="PS51186">
    <property type="entry name" value="GNAT"/>
    <property type="match status" value="1"/>
</dbReference>
<feature type="binding site" evidence="5">
    <location>
        <begin position="67"/>
        <end position="69"/>
    </location>
    <ligand>
        <name>acetyl-CoA</name>
        <dbReference type="ChEBI" id="CHEBI:57288"/>
    </ligand>
</feature>
<organism evidence="8 9">
    <name type="scientific">Pseudidiomarina planktonica</name>
    <dbReference type="NCBI Taxonomy" id="1323738"/>
    <lineage>
        <taxon>Bacteria</taxon>
        <taxon>Pseudomonadati</taxon>
        <taxon>Pseudomonadota</taxon>
        <taxon>Gammaproteobacteria</taxon>
        <taxon>Alteromonadales</taxon>
        <taxon>Idiomarinaceae</taxon>
        <taxon>Pseudidiomarina</taxon>
    </lineage>
</organism>
<comment type="catalytic activity">
    <reaction evidence="5 6">
        <text>N-terminal L-alanyl-[ribosomal protein bS18] + acetyl-CoA = N-terminal N(alpha)-acetyl-L-alanyl-[ribosomal protein bS18] + CoA + H(+)</text>
        <dbReference type="Rhea" id="RHEA:43756"/>
        <dbReference type="Rhea" id="RHEA-COMP:10676"/>
        <dbReference type="Rhea" id="RHEA-COMP:10677"/>
        <dbReference type="ChEBI" id="CHEBI:15378"/>
        <dbReference type="ChEBI" id="CHEBI:57287"/>
        <dbReference type="ChEBI" id="CHEBI:57288"/>
        <dbReference type="ChEBI" id="CHEBI:64718"/>
        <dbReference type="ChEBI" id="CHEBI:83683"/>
        <dbReference type="EC" id="2.3.1.266"/>
    </reaction>
</comment>